<dbReference type="EMBL" id="BAAAYN010000006">
    <property type="protein sequence ID" value="GAA3384026.1"/>
    <property type="molecule type" value="Genomic_DNA"/>
</dbReference>
<comment type="caution">
    <text evidence="1">The sequence shown here is derived from an EMBL/GenBank/DDBJ whole genome shotgun (WGS) entry which is preliminary data.</text>
</comment>
<organism evidence="1 2">
    <name type="scientific">Cryptosporangium minutisporangium</name>
    <dbReference type="NCBI Taxonomy" id="113569"/>
    <lineage>
        <taxon>Bacteria</taxon>
        <taxon>Bacillati</taxon>
        <taxon>Actinomycetota</taxon>
        <taxon>Actinomycetes</taxon>
        <taxon>Cryptosporangiales</taxon>
        <taxon>Cryptosporangiaceae</taxon>
        <taxon>Cryptosporangium</taxon>
    </lineage>
</organism>
<accession>A0ABP6SRZ5</accession>
<dbReference type="RefSeq" id="WP_345726969.1">
    <property type="nucleotide sequence ID" value="NZ_BAAAYN010000006.1"/>
</dbReference>
<dbReference type="Proteomes" id="UP001501676">
    <property type="component" value="Unassembled WGS sequence"/>
</dbReference>
<gene>
    <name evidence="1" type="ORF">GCM10020369_12160</name>
</gene>
<sequence length="657" mass="70436">MTFEQPYVDVDEWRETPHPHRYVHGGFTGTDTRFSIYIPPAEHYQGRFFQHITPVPESEHLAQSSTGQEDKIGFAFRAGAYFLETNGGGKSGGPGSGVDATIAGYRANAACAEHSKAVARQIYGEHRVYGYAYGGSGGAYRTIGGAENTTGVWDGFVPYVPGSPMAAPNVFAVRMHAQRVLRDTLDRIADAFDAGGDENPDGDLTAAEREAFAEVTKMGFPVRSWFGHRTMGSHAFGAIYPGIVAVDPGYFEDFWTTPGYLGADPDSSVHRDRIRFTGVVAATVTRAEGVDLGPYDKAIDAPQGGVDEAFKGAAAARTVVAVRLADTPEAVTQGAELIVRSGAAVGARLRLKGLHGNLAVIDLPDLDGSLAELVPGDTVEIDNSNFLAAQTYHRHQVPDPEFTVWDQFRAADGTPLHPQRPFLLAPLFAAGAAGTVQSGKITGKMILVAGLLDREAFPWQAVWYRDKVAEHAPGDVRLWFVDHALHADAEVQEHPTRSVSYLGVLHEALRSLAAWVENGTPPAADTGYTVTDGQVTVPETAAERGGVQPVVTLTADGARRAEITAGDEVLVRVVAEAPLGAPPIVRVQWDLDGDGVYEIDDVVEPAARVVLERRHVYTDAGTRFATVRVSAQRNGDPHSPLGRIDNLARARVVAGPN</sequence>
<proteinExistence type="predicted"/>
<protein>
    <recommendedName>
        <fullName evidence="3">Tannase/feruloyl esterase family alpha/beta hydrolase</fullName>
    </recommendedName>
</protein>
<evidence type="ECO:0008006" key="3">
    <source>
        <dbReference type="Google" id="ProtNLM"/>
    </source>
</evidence>
<keyword evidence="2" id="KW-1185">Reference proteome</keyword>
<evidence type="ECO:0000313" key="2">
    <source>
        <dbReference type="Proteomes" id="UP001501676"/>
    </source>
</evidence>
<evidence type="ECO:0000313" key="1">
    <source>
        <dbReference type="EMBL" id="GAA3384026.1"/>
    </source>
</evidence>
<reference evidence="2" key="1">
    <citation type="journal article" date="2019" name="Int. J. Syst. Evol. Microbiol.">
        <title>The Global Catalogue of Microorganisms (GCM) 10K type strain sequencing project: providing services to taxonomists for standard genome sequencing and annotation.</title>
        <authorList>
            <consortium name="The Broad Institute Genomics Platform"/>
            <consortium name="The Broad Institute Genome Sequencing Center for Infectious Disease"/>
            <person name="Wu L."/>
            <person name="Ma J."/>
        </authorList>
    </citation>
    <scope>NUCLEOTIDE SEQUENCE [LARGE SCALE GENOMIC DNA]</scope>
    <source>
        <strain evidence="2">JCM 9458</strain>
    </source>
</reference>
<name>A0ABP6SRZ5_9ACTN</name>